<organism evidence="2">
    <name type="scientific">viral metagenome</name>
    <dbReference type="NCBI Taxonomy" id="1070528"/>
    <lineage>
        <taxon>unclassified sequences</taxon>
        <taxon>metagenomes</taxon>
        <taxon>organismal metagenomes</taxon>
    </lineage>
</organism>
<dbReference type="AlphaFoldDB" id="A0A6C0J1Z9"/>
<keyword evidence="1" id="KW-1133">Transmembrane helix</keyword>
<reference evidence="2" key="1">
    <citation type="journal article" date="2020" name="Nature">
        <title>Giant virus diversity and host interactions through global metagenomics.</title>
        <authorList>
            <person name="Schulz F."/>
            <person name="Roux S."/>
            <person name="Paez-Espino D."/>
            <person name="Jungbluth S."/>
            <person name="Walsh D.A."/>
            <person name="Denef V.J."/>
            <person name="McMahon K.D."/>
            <person name="Konstantinidis K.T."/>
            <person name="Eloe-Fadrosh E.A."/>
            <person name="Kyrpides N.C."/>
            <person name="Woyke T."/>
        </authorList>
    </citation>
    <scope>NUCLEOTIDE SEQUENCE</scope>
    <source>
        <strain evidence="2">GVMAG-M-3300025699-48</strain>
    </source>
</reference>
<evidence type="ECO:0000256" key="1">
    <source>
        <dbReference type="SAM" id="Phobius"/>
    </source>
</evidence>
<keyword evidence="1" id="KW-0812">Transmembrane</keyword>
<name>A0A6C0J1Z9_9ZZZZ</name>
<dbReference type="EMBL" id="MN740307">
    <property type="protein sequence ID" value="QHT99332.1"/>
    <property type="molecule type" value="Genomic_DNA"/>
</dbReference>
<keyword evidence="1" id="KW-0472">Membrane</keyword>
<sequence length="87" mass="10480">MIEFLLHIIINIIISLFIIYIIHSTWEYFKDTYTNKKTKDLVNTQITKYQQMMEEMQQNTKSQTISKTDIQTMDDDLTMFMEQQTTS</sequence>
<feature type="transmembrane region" description="Helical" evidence="1">
    <location>
        <begin position="6"/>
        <end position="29"/>
    </location>
</feature>
<protein>
    <submittedName>
        <fullName evidence="2">Uncharacterized protein</fullName>
    </submittedName>
</protein>
<evidence type="ECO:0000313" key="2">
    <source>
        <dbReference type="EMBL" id="QHT99332.1"/>
    </source>
</evidence>
<accession>A0A6C0J1Z9</accession>
<proteinExistence type="predicted"/>